<organism evidence="2 3">
    <name type="scientific">Chlorella sorokiniana</name>
    <name type="common">Freshwater green alga</name>
    <dbReference type="NCBI Taxonomy" id="3076"/>
    <lineage>
        <taxon>Eukaryota</taxon>
        <taxon>Viridiplantae</taxon>
        <taxon>Chlorophyta</taxon>
        <taxon>core chlorophytes</taxon>
        <taxon>Trebouxiophyceae</taxon>
        <taxon>Chlorellales</taxon>
        <taxon>Chlorellaceae</taxon>
        <taxon>Chlorella clade</taxon>
        <taxon>Chlorella</taxon>
    </lineage>
</organism>
<keyword evidence="1" id="KW-0472">Membrane</keyword>
<comment type="caution">
    <text evidence="2">The sequence shown here is derived from an EMBL/GenBank/DDBJ whole genome shotgun (WGS) entry which is preliminary data.</text>
</comment>
<evidence type="ECO:0000313" key="3">
    <source>
        <dbReference type="Proteomes" id="UP000239899"/>
    </source>
</evidence>
<evidence type="ECO:0000256" key="1">
    <source>
        <dbReference type="SAM" id="Phobius"/>
    </source>
</evidence>
<evidence type="ECO:0000313" key="2">
    <source>
        <dbReference type="EMBL" id="PRW32865.1"/>
    </source>
</evidence>
<feature type="transmembrane region" description="Helical" evidence="1">
    <location>
        <begin position="12"/>
        <end position="32"/>
    </location>
</feature>
<feature type="transmembrane region" description="Helical" evidence="1">
    <location>
        <begin position="73"/>
        <end position="89"/>
    </location>
</feature>
<gene>
    <name evidence="2" type="ORF">C2E21_8044</name>
</gene>
<dbReference type="Proteomes" id="UP000239899">
    <property type="component" value="Unassembled WGS sequence"/>
</dbReference>
<keyword evidence="3" id="KW-1185">Reference proteome</keyword>
<reference evidence="2 3" key="1">
    <citation type="journal article" date="2018" name="Plant J.">
        <title>Genome sequences of Chlorella sorokiniana UTEX 1602 and Micractinium conductrix SAG 241.80: implications to maltose excretion by a green alga.</title>
        <authorList>
            <person name="Arriola M.B."/>
            <person name="Velmurugan N."/>
            <person name="Zhang Y."/>
            <person name="Plunkett M.H."/>
            <person name="Hondzo H."/>
            <person name="Barney B.M."/>
        </authorList>
    </citation>
    <scope>NUCLEOTIDE SEQUENCE [LARGE SCALE GENOMIC DNA]</scope>
    <source>
        <strain evidence="3">UTEX 1602</strain>
    </source>
</reference>
<name>A0A2P6TFH2_CHLSO</name>
<dbReference type="OrthoDB" id="440755at2759"/>
<protein>
    <submittedName>
        <fullName evidence="2">MFS general substrate transporter isoform C</fullName>
    </submittedName>
</protein>
<dbReference type="EMBL" id="LHPG02000018">
    <property type="protein sequence ID" value="PRW32865.1"/>
    <property type="molecule type" value="Genomic_DNA"/>
</dbReference>
<sequence>MVLSPITIFLPALYIFASVISFTQFKVVYGAFARLALTRSSNPLWQQVQPVLRQLLTFCEAIFGQPATFTPNTTHVLLVAIMIVLLVNLRR</sequence>
<accession>A0A2P6TFH2</accession>
<dbReference type="AlphaFoldDB" id="A0A2P6TFH2"/>
<proteinExistence type="predicted"/>
<keyword evidence="1" id="KW-1133">Transmembrane helix</keyword>
<keyword evidence="1" id="KW-0812">Transmembrane</keyword>